<reference evidence="2" key="1">
    <citation type="journal article" date="2021" name="G3 (Bethesda)">
        <title>Genome and transcriptome analysis of the beet armyworm Spodoptera exigua reveals targets for pest control. .</title>
        <authorList>
            <person name="Simon S."/>
            <person name="Breeschoten T."/>
            <person name="Jansen H.J."/>
            <person name="Dirks R.P."/>
            <person name="Schranz M.E."/>
            <person name="Ros V.I.D."/>
        </authorList>
    </citation>
    <scope>NUCLEOTIDE SEQUENCE</scope>
    <source>
        <strain evidence="2">TB_SE_WUR_2020</strain>
    </source>
</reference>
<sequence>MSQRAAGHGDAAKVMKDMTLTPTRAKKYRTRYNSTQNEVKKRTPSEALAIFVEADLTRKQYEVIHAANKNIYLCYSLIKRQRKTAIHVKSR</sequence>
<gene>
    <name evidence="2" type="ORF">HF086_007426</name>
</gene>
<feature type="region of interest" description="Disordered" evidence="1">
    <location>
        <begin position="1"/>
        <end position="39"/>
    </location>
</feature>
<name>A0A922MRW8_SPOEX</name>
<proteinExistence type="predicted"/>
<dbReference type="Proteomes" id="UP000814243">
    <property type="component" value="Unassembled WGS sequence"/>
</dbReference>
<accession>A0A922MRW8</accession>
<dbReference type="AlphaFoldDB" id="A0A922MRW8"/>
<evidence type="ECO:0000256" key="1">
    <source>
        <dbReference type="SAM" id="MobiDB-lite"/>
    </source>
</evidence>
<protein>
    <submittedName>
        <fullName evidence="2">Uncharacterized protein</fullName>
    </submittedName>
</protein>
<evidence type="ECO:0000313" key="3">
    <source>
        <dbReference type="Proteomes" id="UP000814243"/>
    </source>
</evidence>
<dbReference type="EMBL" id="JACEFF010000200">
    <property type="protein sequence ID" value="KAH9642116.1"/>
    <property type="molecule type" value="Genomic_DNA"/>
</dbReference>
<comment type="caution">
    <text evidence="2">The sequence shown here is derived from an EMBL/GenBank/DDBJ whole genome shotgun (WGS) entry which is preliminary data.</text>
</comment>
<organism evidence="2 3">
    <name type="scientific">Spodoptera exigua</name>
    <name type="common">Beet armyworm</name>
    <name type="synonym">Noctua fulgens</name>
    <dbReference type="NCBI Taxonomy" id="7107"/>
    <lineage>
        <taxon>Eukaryota</taxon>
        <taxon>Metazoa</taxon>
        <taxon>Ecdysozoa</taxon>
        <taxon>Arthropoda</taxon>
        <taxon>Hexapoda</taxon>
        <taxon>Insecta</taxon>
        <taxon>Pterygota</taxon>
        <taxon>Neoptera</taxon>
        <taxon>Endopterygota</taxon>
        <taxon>Lepidoptera</taxon>
        <taxon>Glossata</taxon>
        <taxon>Ditrysia</taxon>
        <taxon>Noctuoidea</taxon>
        <taxon>Noctuidae</taxon>
        <taxon>Amphipyrinae</taxon>
        <taxon>Spodoptera</taxon>
    </lineage>
</organism>
<evidence type="ECO:0000313" key="2">
    <source>
        <dbReference type="EMBL" id="KAH9642116.1"/>
    </source>
</evidence>